<feature type="compositionally biased region" description="Basic and acidic residues" evidence="1">
    <location>
        <begin position="928"/>
        <end position="943"/>
    </location>
</feature>
<feature type="region of interest" description="Disordered" evidence="1">
    <location>
        <begin position="640"/>
        <end position="696"/>
    </location>
</feature>
<feature type="region of interest" description="Disordered" evidence="1">
    <location>
        <begin position="293"/>
        <end position="430"/>
    </location>
</feature>
<keyword evidence="4" id="KW-1185">Reference proteome</keyword>
<feature type="compositionally biased region" description="Low complexity" evidence="1">
    <location>
        <begin position="253"/>
        <end position="265"/>
    </location>
</feature>
<reference evidence="2" key="1">
    <citation type="submission" date="2022-10" db="EMBL/GenBank/DDBJ databases">
        <authorList>
            <person name="Chen Y."/>
            <person name="Dougan E. K."/>
            <person name="Chan C."/>
            <person name="Rhodes N."/>
            <person name="Thang M."/>
        </authorList>
    </citation>
    <scope>NUCLEOTIDE SEQUENCE</scope>
</reference>
<feature type="compositionally biased region" description="Basic and acidic residues" evidence="1">
    <location>
        <begin position="663"/>
        <end position="680"/>
    </location>
</feature>
<name>A0A9P1G2T1_9DINO</name>
<comment type="caution">
    <text evidence="2">The sequence shown here is derived from an EMBL/GenBank/DDBJ whole genome shotgun (WGS) entry which is preliminary data.</text>
</comment>
<feature type="region of interest" description="Disordered" evidence="1">
    <location>
        <begin position="233"/>
        <end position="278"/>
    </location>
</feature>
<dbReference type="EMBL" id="CAMXCT010002112">
    <property type="protein sequence ID" value="CAI3995750.1"/>
    <property type="molecule type" value="Genomic_DNA"/>
</dbReference>
<dbReference type="EMBL" id="CAMXCT020002112">
    <property type="protein sequence ID" value="CAL1149125.1"/>
    <property type="molecule type" value="Genomic_DNA"/>
</dbReference>
<evidence type="ECO:0000256" key="1">
    <source>
        <dbReference type="SAM" id="MobiDB-lite"/>
    </source>
</evidence>
<feature type="region of interest" description="Disordered" evidence="1">
    <location>
        <begin position="899"/>
        <end position="956"/>
    </location>
</feature>
<sequence length="990" mass="109809">MCLRVRRRGLLWVGLPCNSHTFMSSSLHKRGEERPFGDETVGFVVQGNELAYRTGLLICLALARQVLWLIENPGNSKCGYLPVLEFLLSLKHLLGSSRTGWWMGAFGGWSLKRELGYGNLPYMHLLSEPMTRELREVIKCRKEILNKSMVKVAISKQGKKTVSGNKVDMRSSASYPRLFGSRIADLHVSWMESDAPLPDLTALISAGFHEVDWSRANLEPILTLVKHAVEQGEFEEEAEEMEEEDAEAEEAAKAPPKMKVAAPPAGSKAHSSADHFDEDEEMRAFEERLVKTGIPDAAAKTPAAVATPQKARKNVTPMSPAPRDEAKGSKVRSKPATPLKNATPVKSPETKKTKVSSPQRLVQIQDTQEQEPAEESQRPDDPMQVEIEQADDTPKDVPTEPTVADPESNGPPVPPAEKEPGASIRRTETTTTIPDMGLESHLFMRQLAGEHDVHDREVLHTRIEEWMCKMFEWHGPGVDWVIETDPLIAPHCKQLVLLLEERDRLGVELKETQKDEGVKTASVLTAYAKMSEKLGEMVGKLNENEAGLEARKESLNTWKEGKLEVIQSSTKEVQHRVSMVNLEIRKRMDMIIDAAQHEPDVVHVDEDPLMEELEQLMSNCPTPSGDNGPWLNSKTLILGEEASPSPQPQDAQTQRSLPTTPESKTKADETMGDGELKVEQTEPDGGAPKQVEMTQPTPEETALKHINGMEDGPMKSALLALCEASVSKALSSASSDLPREAVRAAVKVMERQSITSMMMVLSFNQMELICIRAPMGGWRHGRNAVRVCDTMRRSKEEKKRGCYVMKDKTWLVEKYGLTAAETIIENKKQLQAQKKPHEPNYVMDNPDIPGKDHALYRVFDSLSFENEEKNQWETGVTMNGDFSEEQSLELGPSMLQGAKQFGLFGNTGSSGDAPDPRNTRELGNGKPGDQHRDKKPKKPDPPKPAKAKGKAKAAPKAAPCLLICEISVPKVHFQILGGQLLRIIKDIPAV</sequence>
<feature type="compositionally biased region" description="Polar residues" evidence="1">
    <location>
        <begin position="355"/>
        <end position="367"/>
    </location>
</feature>
<feature type="compositionally biased region" description="Basic and acidic residues" evidence="1">
    <location>
        <begin position="416"/>
        <end position="428"/>
    </location>
</feature>
<protein>
    <submittedName>
        <fullName evidence="2">Uncharacterized protein</fullName>
    </submittedName>
</protein>
<dbReference type="EMBL" id="CAMXCT030002112">
    <property type="protein sequence ID" value="CAL4783062.1"/>
    <property type="molecule type" value="Genomic_DNA"/>
</dbReference>
<feature type="compositionally biased region" description="Acidic residues" evidence="1">
    <location>
        <begin position="233"/>
        <end position="249"/>
    </location>
</feature>
<accession>A0A9P1G2T1</accession>
<gene>
    <name evidence="2" type="ORF">C1SCF055_LOCUS22277</name>
</gene>
<evidence type="ECO:0000313" key="3">
    <source>
        <dbReference type="EMBL" id="CAL4783062.1"/>
    </source>
</evidence>
<dbReference type="Proteomes" id="UP001152797">
    <property type="component" value="Unassembled WGS sequence"/>
</dbReference>
<evidence type="ECO:0000313" key="2">
    <source>
        <dbReference type="EMBL" id="CAI3995750.1"/>
    </source>
</evidence>
<proteinExistence type="predicted"/>
<evidence type="ECO:0000313" key="4">
    <source>
        <dbReference type="Proteomes" id="UP001152797"/>
    </source>
</evidence>
<reference evidence="3 4" key="2">
    <citation type="submission" date="2024-05" db="EMBL/GenBank/DDBJ databases">
        <authorList>
            <person name="Chen Y."/>
            <person name="Shah S."/>
            <person name="Dougan E. K."/>
            <person name="Thang M."/>
            <person name="Chan C."/>
        </authorList>
    </citation>
    <scope>NUCLEOTIDE SEQUENCE [LARGE SCALE GENOMIC DNA]</scope>
</reference>
<feature type="compositionally biased region" description="Low complexity" evidence="1">
    <location>
        <begin position="297"/>
        <end position="309"/>
    </location>
</feature>
<feature type="compositionally biased region" description="Polar residues" evidence="1">
    <location>
        <begin position="648"/>
        <end position="662"/>
    </location>
</feature>
<dbReference type="OrthoDB" id="436933at2759"/>
<dbReference type="AlphaFoldDB" id="A0A9P1G2T1"/>
<organism evidence="2">
    <name type="scientific">Cladocopium goreaui</name>
    <dbReference type="NCBI Taxonomy" id="2562237"/>
    <lineage>
        <taxon>Eukaryota</taxon>
        <taxon>Sar</taxon>
        <taxon>Alveolata</taxon>
        <taxon>Dinophyceae</taxon>
        <taxon>Suessiales</taxon>
        <taxon>Symbiodiniaceae</taxon>
        <taxon>Cladocopium</taxon>
    </lineage>
</organism>